<dbReference type="SUPFAM" id="SSF50022">
    <property type="entry name" value="ISP domain"/>
    <property type="match status" value="1"/>
</dbReference>
<evidence type="ECO:0000259" key="7">
    <source>
        <dbReference type="PROSITE" id="PS51296"/>
    </source>
</evidence>
<dbReference type="InterPro" id="IPR017941">
    <property type="entry name" value="Rieske_2Fe-2S"/>
</dbReference>
<dbReference type="CDD" id="cd03467">
    <property type="entry name" value="Rieske"/>
    <property type="match status" value="1"/>
</dbReference>
<sequence>MNRRNFLKEAAAIFTRIGLALAVGYPAFAFVLHSSRRTIQVIFSHQERRGRVSFKNNVFLLQEEQSARAVSARCTHLGCTVQHDPVSNRFVCPCHGSAFDAEGRRIKGPAEKDLETLPVALSKEGDLTVSYVL</sequence>
<dbReference type="AlphaFoldDB" id="A0A653A0Z3"/>
<gene>
    <name evidence="8" type="ORF">TRIP_B170013</name>
</gene>
<dbReference type="InterPro" id="IPR036922">
    <property type="entry name" value="Rieske_2Fe-2S_sf"/>
</dbReference>
<name>A0A653A0Z3_UNCDX</name>
<dbReference type="EMBL" id="UPXX01000009">
    <property type="protein sequence ID" value="VBB41711.1"/>
    <property type="molecule type" value="Genomic_DNA"/>
</dbReference>
<evidence type="ECO:0000256" key="2">
    <source>
        <dbReference type="ARBA" id="ARBA00022723"/>
    </source>
</evidence>
<proteinExistence type="predicted"/>
<protein>
    <submittedName>
        <fullName evidence="8">Rieske (2Fe-2S) domain protein</fullName>
    </submittedName>
</protein>
<dbReference type="Pfam" id="PF00355">
    <property type="entry name" value="Rieske"/>
    <property type="match status" value="1"/>
</dbReference>
<keyword evidence="4" id="KW-0411">Iron-sulfur</keyword>
<keyword evidence="3" id="KW-0408">Iron</keyword>
<feature type="domain" description="Rieske" evidence="7">
    <location>
        <begin position="39"/>
        <end position="128"/>
    </location>
</feature>
<dbReference type="Gene3D" id="2.102.10.10">
    <property type="entry name" value="Rieske [2Fe-2S] iron-sulphur domain"/>
    <property type="match status" value="1"/>
</dbReference>
<dbReference type="InterPro" id="IPR014349">
    <property type="entry name" value="Rieske_Fe-S_prot"/>
</dbReference>
<organism evidence="8">
    <name type="scientific">Uncultured Desulfatiglans sp</name>
    <dbReference type="NCBI Taxonomy" id="1748965"/>
    <lineage>
        <taxon>Bacteria</taxon>
        <taxon>Pseudomonadati</taxon>
        <taxon>Thermodesulfobacteriota</taxon>
        <taxon>Desulfobacteria</taxon>
        <taxon>Desulfatiglandales</taxon>
        <taxon>Desulfatiglandaceae</taxon>
        <taxon>Desulfatiglans</taxon>
        <taxon>environmental samples</taxon>
    </lineage>
</organism>
<keyword evidence="5" id="KW-1015">Disulfide bond</keyword>
<evidence type="ECO:0000256" key="3">
    <source>
        <dbReference type="ARBA" id="ARBA00023004"/>
    </source>
</evidence>
<evidence type="ECO:0000256" key="5">
    <source>
        <dbReference type="ARBA" id="ARBA00023157"/>
    </source>
</evidence>
<dbReference type="InterPro" id="IPR005805">
    <property type="entry name" value="Rieske_Fe-S_prot_C"/>
</dbReference>
<dbReference type="GO" id="GO:0051537">
    <property type="term" value="F:2 iron, 2 sulfur cluster binding"/>
    <property type="evidence" value="ECO:0007669"/>
    <property type="project" value="UniProtKB-KW"/>
</dbReference>
<dbReference type="PANTHER" id="PTHR10134">
    <property type="entry name" value="CYTOCHROME B-C1 COMPLEX SUBUNIT RIESKE, MITOCHONDRIAL"/>
    <property type="match status" value="1"/>
</dbReference>
<evidence type="ECO:0000256" key="4">
    <source>
        <dbReference type="ARBA" id="ARBA00023014"/>
    </source>
</evidence>
<keyword evidence="1" id="KW-0001">2Fe-2S</keyword>
<dbReference type="GO" id="GO:0016020">
    <property type="term" value="C:membrane"/>
    <property type="evidence" value="ECO:0007669"/>
    <property type="project" value="InterPro"/>
</dbReference>
<dbReference type="PRINTS" id="PR00162">
    <property type="entry name" value="RIESKE"/>
</dbReference>
<evidence type="ECO:0000256" key="6">
    <source>
        <dbReference type="ARBA" id="ARBA00034078"/>
    </source>
</evidence>
<reference evidence="8" key="1">
    <citation type="submission" date="2018-07" db="EMBL/GenBank/DDBJ databases">
        <authorList>
            <consortium name="Genoscope - CEA"/>
            <person name="William W."/>
        </authorList>
    </citation>
    <scope>NUCLEOTIDE SEQUENCE</scope>
    <source>
        <strain evidence="8">IK1</strain>
    </source>
</reference>
<evidence type="ECO:0000256" key="1">
    <source>
        <dbReference type="ARBA" id="ARBA00022714"/>
    </source>
</evidence>
<dbReference type="GO" id="GO:0046872">
    <property type="term" value="F:metal ion binding"/>
    <property type="evidence" value="ECO:0007669"/>
    <property type="project" value="UniProtKB-KW"/>
</dbReference>
<dbReference type="PROSITE" id="PS51296">
    <property type="entry name" value="RIESKE"/>
    <property type="match status" value="1"/>
</dbReference>
<evidence type="ECO:0000313" key="8">
    <source>
        <dbReference type="EMBL" id="VBB41711.1"/>
    </source>
</evidence>
<accession>A0A653A0Z3</accession>
<comment type="cofactor">
    <cofactor evidence="6">
        <name>[2Fe-2S] cluster</name>
        <dbReference type="ChEBI" id="CHEBI:190135"/>
    </cofactor>
</comment>
<keyword evidence="2" id="KW-0479">Metal-binding</keyword>